<dbReference type="EMBL" id="JAVREH010000016">
    <property type="protein sequence ID" value="MDT0262296.1"/>
    <property type="molecule type" value="Genomic_DNA"/>
</dbReference>
<sequence>MSANDTVTISMTETVTYEITLTHARLAEILDVPAADVPALLADIDNWAPTGPIEDHNELLDEIDCDTYRAGSEDRTWAVRAARNTAPVITDPSDITDDLRSAAADRCEQRARALIAQGVAEDTALAQAADEAVLFTRDLTQLARLRSHTLAELTRAYDGNVYRLLRDLGDHLDLSLAYIDRATINAHVERSLTDAEWQAIHGHFTAMDFDDHVGEQGTFRTEWIESVLDKAGVPGYGFTTEGHPTTNAQSSAA</sequence>
<evidence type="ECO:0000313" key="2">
    <source>
        <dbReference type="Proteomes" id="UP001183176"/>
    </source>
</evidence>
<evidence type="ECO:0008006" key="3">
    <source>
        <dbReference type="Google" id="ProtNLM"/>
    </source>
</evidence>
<dbReference type="Proteomes" id="UP001183176">
    <property type="component" value="Unassembled WGS sequence"/>
</dbReference>
<gene>
    <name evidence="1" type="ORF">RM423_12940</name>
</gene>
<organism evidence="1 2">
    <name type="scientific">Jatrophihabitans lederbergiae</name>
    <dbReference type="NCBI Taxonomy" id="3075547"/>
    <lineage>
        <taxon>Bacteria</taxon>
        <taxon>Bacillati</taxon>
        <taxon>Actinomycetota</taxon>
        <taxon>Actinomycetes</taxon>
        <taxon>Jatrophihabitantales</taxon>
        <taxon>Jatrophihabitantaceae</taxon>
        <taxon>Jatrophihabitans</taxon>
    </lineage>
</organism>
<protein>
    <recommendedName>
        <fullName evidence="3">DUF222 domain-containing protein</fullName>
    </recommendedName>
</protein>
<reference evidence="2" key="1">
    <citation type="submission" date="2023-07" db="EMBL/GenBank/DDBJ databases">
        <title>30 novel species of actinomycetes from the DSMZ collection.</title>
        <authorList>
            <person name="Nouioui I."/>
        </authorList>
    </citation>
    <scope>NUCLEOTIDE SEQUENCE [LARGE SCALE GENOMIC DNA]</scope>
    <source>
        <strain evidence="2">DSM 44399</strain>
    </source>
</reference>
<dbReference type="RefSeq" id="WP_311423447.1">
    <property type="nucleotide sequence ID" value="NZ_JAVREH010000016.1"/>
</dbReference>
<name>A0ABU2JC19_9ACTN</name>
<accession>A0ABU2JC19</accession>
<proteinExistence type="predicted"/>
<comment type="caution">
    <text evidence="1">The sequence shown here is derived from an EMBL/GenBank/DDBJ whole genome shotgun (WGS) entry which is preliminary data.</text>
</comment>
<keyword evidence="2" id="KW-1185">Reference proteome</keyword>
<evidence type="ECO:0000313" key="1">
    <source>
        <dbReference type="EMBL" id="MDT0262296.1"/>
    </source>
</evidence>